<protein>
    <submittedName>
        <fullName evidence="7">Cache domain-containing protein</fullName>
    </submittedName>
</protein>
<sequence length="145" mass="15717">MLTLVLALAHTSGFAAGDRATKADAEAMVAKGVAAVKAKGEAAYVDFTAPSKTFVDRDLYLVIYDITGKCLAHGQNPKQVGKDLINLKDPDGKEFVKERVTLAASKAKFWQDYKFTDPLTKTVQAKQAYCEKLGNLLICGGIYKL</sequence>
<keyword evidence="2" id="KW-1003">Cell membrane</keyword>
<evidence type="ECO:0000259" key="6">
    <source>
        <dbReference type="SMART" id="SM01049"/>
    </source>
</evidence>
<dbReference type="GO" id="GO:0005886">
    <property type="term" value="C:plasma membrane"/>
    <property type="evidence" value="ECO:0007669"/>
    <property type="project" value="UniProtKB-SubCell"/>
</dbReference>
<evidence type="ECO:0000313" key="7">
    <source>
        <dbReference type="EMBL" id="MBD8050457.1"/>
    </source>
</evidence>
<name>A0A927FI60_9BURK</name>
<keyword evidence="8" id="KW-1185">Reference proteome</keyword>
<evidence type="ECO:0000256" key="5">
    <source>
        <dbReference type="ARBA" id="ARBA00023136"/>
    </source>
</evidence>
<proteinExistence type="predicted"/>
<evidence type="ECO:0000256" key="1">
    <source>
        <dbReference type="ARBA" id="ARBA00004651"/>
    </source>
</evidence>
<evidence type="ECO:0000313" key="8">
    <source>
        <dbReference type="Proteomes" id="UP000647424"/>
    </source>
</evidence>
<dbReference type="Gene3D" id="3.30.450.20">
    <property type="entry name" value="PAS domain"/>
    <property type="match status" value="1"/>
</dbReference>
<dbReference type="Proteomes" id="UP000647424">
    <property type="component" value="Unassembled WGS sequence"/>
</dbReference>
<dbReference type="EMBL" id="JACYFT010000002">
    <property type="protein sequence ID" value="MBD8050457.1"/>
    <property type="molecule type" value="Genomic_DNA"/>
</dbReference>
<keyword evidence="5" id="KW-0472">Membrane</keyword>
<comment type="subcellular location">
    <subcellularLocation>
        <location evidence="1">Cell membrane</location>
        <topology evidence="1">Multi-pass membrane protein</topology>
    </subcellularLocation>
</comment>
<evidence type="ECO:0000256" key="2">
    <source>
        <dbReference type="ARBA" id="ARBA00022475"/>
    </source>
</evidence>
<keyword evidence="4" id="KW-1133">Transmembrane helix</keyword>
<feature type="domain" description="Single Cache" evidence="6">
    <location>
        <begin position="14"/>
        <end position="97"/>
    </location>
</feature>
<dbReference type="Pfam" id="PF17200">
    <property type="entry name" value="sCache_2"/>
    <property type="match status" value="1"/>
</dbReference>
<accession>A0A927FI60</accession>
<keyword evidence="3" id="KW-0812">Transmembrane</keyword>
<organism evidence="7 8">
    <name type="scientific">Limnohabitans radicicola</name>
    <dbReference type="NCBI Taxonomy" id="2771427"/>
    <lineage>
        <taxon>Bacteria</taxon>
        <taxon>Pseudomonadati</taxon>
        <taxon>Pseudomonadota</taxon>
        <taxon>Betaproteobacteria</taxon>
        <taxon>Burkholderiales</taxon>
        <taxon>Comamonadaceae</taxon>
        <taxon>Limnohabitans</taxon>
    </lineage>
</organism>
<comment type="caution">
    <text evidence="7">The sequence shown here is derived from an EMBL/GenBank/DDBJ whole genome shotgun (WGS) entry which is preliminary data.</text>
</comment>
<evidence type="ECO:0000256" key="4">
    <source>
        <dbReference type="ARBA" id="ARBA00022989"/>
    </source>
</evidence>
<reference evidence="7" key="1">
    <citation type="submission" date="2020-09" db="EMBL/GenBank/DDBJ databases">
        <title>Genome seq and assembly of Limnohabitants sp.</title>
        <authorList>
            <person name="Chhetri G."/>
        </authorList>
    </citation>
    <scope>NUCLEOTIDE SEQUENCE</scope>
    <source>
        <strain evidence="7">JUR4</strain>
    </source>
</reference>
<dbReference type="SMART" id="SM01049">
    <property type="entry name" value="Cache_2"/>
    <property type="match status" value="1"/>
</dbReference>
<dbReference type="AlphaFoldDB" id="A0A927FI60"/>
<evidence type="ECO:0000256" key="3">
    <source>
        <dbReference type="ARBA" id="ARBA00022692"/>
    </source>
</evidence>
<dbReference type="InterPro" id="IPR033480">
    <property type="entry name" value="sCache_2"/>
</dbReference>
<gene>
    <name evidence="7" type="ORF">IC609_07865</name>
</gene>